<dbReference type="AlphaFoldDB" id="A0A943DE66"/>
<organism evidence="1 2">
    <name type="scientific">Subdoligranulum variabile</name>
    <dbReference type="NCBI Taxonomy" id="214851"/>
    <lineage>
        <taxon>Bacteria</taxon>
        <taxon>Bacillati</taxon>
        <taxon>Bacillota</taxon>
        <taxon>Clostridia</taxon>
        <taxon>Eubacteriales</taxon>
        <taxon>Oscillospiraceae</taxon>
        <taxon>Subdoligranulum</taxon>
    </lineage>
</organism>
<protein>
    <submittedName>
        <fullName evidence="1">Uncharacterized protein</fullName>
    </submittedName>
</protein>
<gene>
    <name evidence="1" type="ORF">KHY36_15135</name>
</gene>
<sequence>MNKLDWSKNLRGVYKKWIWGDTYNYSRICDYIQKINYCIQDLNNEIEALAEPTMKEVVYVIVLVDWICEAIEAIQKTLLCEVANNYTYKEEESIQEALRFFKAIRSFVVAHPLSTNRHKDYGFDGDMICVDVRRENTAITRIFSDCKDWYKLDFAGLQKHPQKPQADFVLYVYSKKEDGMQYFKYIGVELKDIYQVAELQIKKLYDLDKYLEGIKKKDCLGGGI</sequence>
<accession>A0A943DE66</accession>
<evidence type="ECO:0000313" key="1">
    <source>
        <dbReference type="EMBL" id="MBS5333840.1"/>
    </source>
</evidence>
<proteinExistence type="predicted"/>
<dbReference type="Proteomes" id="UP000759273">
    <property type="component" value="Unassembled WGS sequence"/>
</dbReference>
<reference evidence="1" key="1">
    <citation type="submission" date="2021-02" db="EMBL/GenBank/DDBJ databases">
        <title>Infant gut strain persistence is associated with maternal origin, phylogeny, and functional potential including surface adhesion and iron acquisition.</title>
        <authorList>
            <person name="Lou Y.C."/>
        </authorList>
    </citation>
    <scope>NUCLEOTIDE SEQUENCE</scope>
    <source>
        <strain evidence="1">L3_101_000M1_dasL3_101_000M1_concoct_87</strain>
    </source>
</reference>
<name>A0A943DE66_9FIRM</name>
<comment type="caution">
    <text evidence="1">The sequence shown here is derived from an EMBL/GenBank/DDBJ whole genome shotgun (WGS) entry which is preliminary data.</text>
</comment>
<evidence type="ECO:0000313" key="2">
    <source>
        <dbReference type="Proteomes" id="UP000759273"/>
    </source>
</evidence>
<dbReference type="EMBL" id="JAGZGG010000069">
    <property type="protein sequence ID" value="MBS5333840.1"/>
    <property type="molecule type" value="Genomic_DNA"/>
</dbReference>